<gene>
    <name evidence="1" type="ORF">CAMSH0001_1106</name>
</gene>
<dbReference type="AlphaFoldDB" id="C6RHZ6"/>
<name>C6RHZ6_9BACT</name>
<organism evidence="1 2">
    <name type="scientific">Campylobacter showae RM3277</name>
    <dbReference type="NCBI Taxonomy" id="553219"/>
    <lineage>
        <taxon>Bacteria</taxon>
        <taxon>Pseudomonadati</taxon>
        <taxon>Campylobacterota</taxon>
        <taxon>Epsilonproteobacteria</taxon>
        <taxon>Campylobacterales</taxon>
        <taxon>Campylobacteraceae</taxon>
        <taxon>Campylobacter</taxon>
    </lineage>
</organism>
<evidence type="ECO:0000313" key="2">
    <source>
        <dbReference type="Proteomes" id="UP000003107"/>
    </source>
</evidence>
<accession>C6RHZ6</accession>
<comment type="caution">
    <text evidence="1">The sequence shown here is derived from an EMBL/GenBank/DDBJ whole genome shotgun (WGS) entry which is preliminary data.</text>
</comment>
<keyword evidence="2" id="KW-1185">Reference proteome</keyword>
<dbReference type="EMBL" id="ACVQ01000028">
    <property type="protein sequence ID" value="EET79026.1"/>
    <property type="molecule type" value="Genomic_DNA"/>
</dbReference>
<sequence length="51" mass="6053">MLIFASQHSNPSRDTAARFLLNLTQIWAYKAQISIKFNLKFEHKTFRRSIL</sequence>
<evidence type="ECO:0000313" key="1">
    <source>
        <dbReference type="EMBL" id="EET79026.1"/>
    </source>
</evidence>
<reference evidence="1 2" key="1">
    <citation type="submission" date="2009-07" db="EMBL/GenBank/DDBJ databases">
        <authorList>
            <person name="Madupu R."/>
            <person name="Sebastian Y."/>
            <person name="Durkin A.S."/>
            <person name="Torralba M."/>
            <person name="Methe B."/>
            <person name="Sutton G.G."/>
            <person name="Strausberg R.L."/>
            <person name="Nelson K.E."/>
        </authorList>
    </citation>
    <scope>NUCLEOTIDE SEQUENCE [LARGE SCALE GENOMIC DNA]</scope>
    <source>
        <strain evidence="1 2">RM3277</strain>
    </source>
</reference>
<protein>
    <submittedName>
        <fullName evidence="1">Uncharacterized protein</fullName>
    </submittedName>
</protein>
<proteinExistence type="predicted"/>
<dbReference type="Proteomes" id="UP000003107">
    <property type="component" value="Unassembled WGS sequence"/>
</dbReference>